<evidence type="ECO:0000313" key="11">
    <source>
        <dbReference type="Proteomes" id="UP000253490"/>
    </source>
</evidence>
<name>A0A366IET5_9FIRM</name>
<evidence type="ECO:0000256" key="1">
    <source>
        <dbReference type="ARBA" id="ARBA00011900"/>
    </source>
</evidence>
<dbReference type="AlphaFoldDB" id="A0A366IET5"/>
<dbReference type="GO" id="GO:0009007">
    <property type="term" value="F:site-specific DNA-methyltransferase (adenine-specific) activity"/>
    <property type="evidence" value="ECO:0007669"/>
    <property type="project" value="UniProtKB-EC"/>
</dbReference>
<dbReference type="PRINTS" id="PR00507">
    <property type="entry name" value="N12N6MTFRASE"/>
</dbReference>
<evidence type="ECO:0000259" key="8">
    <source>
        <dbReference type="Pfam" id="PF07669"/>
    </source>
</evidence>
<dbReference type="EC" id="2.1.1.72" evidence="1"/>
<keyword evidence="11" id="KW-1185">Reference proteome</keyword>
<dbReference type="Pfam" id="PF07669">
    <property type="entry name" value="Eco57I"/>
    <property type="match status" value="1"/>
</dbReference>
<evidence type="ECO:0000256" key="4">
    <source>
        <dbReference type="ARBA" id="ARBA00022691"/>
    </source>
</evidence>
<gene>
    <name evidence="10" type="ORF">DES36_103141</name>
</gene>
<protein>
    <recommendedName>
        <fullName evidence="1">site-specific DNA-methyltransferase (adenine-specific)</fullName>
        <ecNumber evidence="1">2.1.1.72</ecNumber>
    </recommendedName>
</protein>
<dbReference type="GO" id="GO:0032259">
    <property type="term" value="P:methylation"/>
    <property type="evidence" value="ECO:0007669"/>
    <property type="project" value="UniProtKB-KW"/>
</dbReference>
<keyword evidence="2 10" id="KW-0489">Methyltransferase</keyword>
<dbReference type="RefSeq" id="WP_113919807.1">
    <property type="nucleotide sequence ID" value="NZ_QNRX01000003.1"/>
</dbReference>
<comment type="catalytic activity">
    <reaction evidence="7">
        <text>a 2'-deoxyadenosine in DNA + S-adenosyl-L-methionine = an N(6)-methyl-2'-deoxyadenosine in DNA + S-adenosyl-L-homocysteine + H(+)</text>
        <dbReference type="Rhea" id="RHEA:15197"/>
        <dbReference type="Rhea" id="RHEA-COMP:12418"/>
        <dbReference type="Rhea" id="RHEA-COMP:12419"/>
        <dbReference type="ChEBI" id="CHEBI:15378"/>
        <dbReference type="ChEBI" id="CHEBI:57856"/>
        <dbReference type="ChEBI" id="CHEBI:59789"/>
        <dbReference type="ChEBI" id="CHEBI:90615"/>
        <dbReference type="ChEBI" id="CHEBI:90616"/>
        <dbReference type="EC" id="2.1.1.72"/>
    </reaction>
</comment>
<organism evidence="10 11">
    <name type="scientific">Alkalibaculum bacchi</name>
    <dbReference type="NCBI Taxonomy" id="645887"/>
    <lineage>
        <taxon>Bacteria</taxon>
        <taxon>Bacillati</taxon>
        <taxon>Bacillota</taxon>
        <taxon>Clostridia</taxon>
        <taxon>Eubacteriales</taxon>
        <taxon>Eubacteriaceae</taxon>
        <taxon>Alkalibaculum</taxon>
    </lineage>
</organism>
<comment type="caution">
    <text evidence="10">The sequence shown here is derived from an EMBL/GenBank/DDBJ whole genome shotgun (WGS) entry which is preliminary data.</text>
</comment>
<dbReference type="InterPro" id="IPR029063">
    <property type="entry name" value="SAM-dependent_MTases_sf"/>
</dbReference>
<keyword evidence="3 10" id="KW-0808">Transferase</keyword>
<dbReference type="InterPro" id="IPR025931">
    <property type="entry name" value="TaqI_C"/>
</dbReference>
<dbReference type="PANTHER" id="PTHR33841:SF6">
    <property type="entry name" value="TYPE II METHYLTRANSFERASE M.HINDII"/>
    <property type="match status" value="1"/>
</dbReference>
<keyword evidence="6" id="KW-0238">DNA-binding</keyword>
<evidence type="ECO:0000256" key="3">
    <source>
        <dbReference type="ARBA" id="ARBA00022679"/>
    </source>
</evidence>
<keyword evidence="4" id="KW-0949">S-adenosyl-L-methionine</keyword>
<dbReference type="Pfam" id="PF12950">
    <property type="entry name" value="TaqI_C"/>
    <property type="match status" value="1"/>
</dbReference>
<dbReference type="InterPro" id="IPR050953">
    <property type="entry name" value="N4_N6_ade-DNA_methylase"/>
</dbReference>
<evidence type="ECO:0000256" key="7">
    <source>
        <dbReference type="ARBA" id="ARBA00047942"/>
    </source>
</evidence>
<dbReference type="PANTHER" id="PTHR33841">
    <property type="entry name" value="DNA METHYLTRANSFERASE YEEA-RELATED"/>
    <property type="match status" value="1"/>
</dbReference>
<dbReference type="PROSITE" id="PS00092">
    <property type="entry name" value="N6_MTASE"/>
    <property type="match status" value="1"/>
</dbReference>
<evidence type="ECO:0000256" key="5">
    <source>
        <dbReference type="ARBA" id="ARBA00022747"/>
    </source>
</evidence>
<evidence type="ECO:0000256" key="6">
    <source>
        <dbReference type="ARBA" id="ARBA00023125"/>
    </source>
</evidence>
<dbReference type="InterPro" id="IPR002052">
    <property type="entry name" value="DNA_methylase_N6_adenine_CS"/>
</dbReference>
<reference evidence="10 11" key="1">
    <citation type="submission" date="2018-06" db="EMBL/GenBank/DDBJ databases">
        <title>Genomic Encyclopedia of Type Strains, Phase IV (KMG-IV): sequencing the most valuable type-strain genomes for metagenomic binning, comparative biology and taxonomic classification.</title>
        <authorList>
            <person name="Goeker M."/>
        </authorList>
    </citation>
    <scope>NUCLEOTIDE SEQUENCE [LARGE SCALE GENOMIC DNA]</scope>
    <source>
        <strain evidence="10 11">DSM 22112</strain>
    </source>
</reference>
<dbReference type="Gene3D" id="3.40.50.150">
    <property type="entry name" value="Vaccinia Virus protein VP39"/>
    <property type="match status" value="1"/>
</dbReference>
<dbReference type="EMBL" id="QNRX01000003">
    <property type="protein sequence ID" value="RBP68379.1"/>
    <property type="molecule type" value="Genomic_DNA"/>
</dbReference>
<sequence length="658" mass="77495">MKKFFQDVEILYNSTLSDEDNNLFIIKAVFLKYLYDNEYIYEVKEILRGPFTIDRIISQWAKEEIHSFKEEERFLNERYYPILLDYIKGGHTFKGINSNIIGFVYEHISSEISKKKKGMFYTPPSIVKHMIDILHVDFSTKHKVLDPACGSGFFLSAWYDEILSTVNSNSAECRLKLHQFILTNQLFGMDKDPMAVLISKLILHLKNPIFTPIHNFFCQDALLDQIDQSLQSSFDYIIGNPPYIGHKMIDKNISSILKKQYGDVFYDKGDLSYCFFPLGVSLLKEEGQLIYISSRYFIESPSGKGLRKYISSNTRINKIVDFNGNRLIKGAKVDLVIIHLSKRISEKNSMEVYKLKEDLKVKDYSEIFQSDSYKGFFMPQSNLREDGWILAEKIAHDILKKINDKTTIALEEICDSFQGIITGCDKAFVLDDGDKELFDKELLVPWIKNKNIQKYEITDSKKYLLYTDYIKDIRKYSKAEEYLNPFKEVLSNRRECKSGIRKWYMLQWGRNPDNFTRPKIVFPYKASYNRFAYDQNHLFFSADIYALVLKHNLFTENMSYKYLVCLLNSSLYEFYFKTFGKKLGGKLYDYYPNTVMRLKIPNSNIKIKDKFKEYYDNIKYYTEVGEKEKVREVMDRIDDELYKYFGLSDEEKRAVTSV</sequence>
<evidence type="ECO:0000259" key="9">
    <source>
        <dbReference type="Pfam" id="PF12950"/>
    </source>
</evidence>
<dbReference type="SUPFAM" id="SSF53335">
    <property type="entry name" value="S-adenosyl-L-methionine-dependent methyltransferases"/>
    <property type="match status" value="1"/>
</dbReference>
<evidence type="ECO:0000256" key="2">
    <source>
        <dbReference type="ARBA" id="ARBA00022603"/>
    </source>
</evidence>
<feature type="domain" description="Type II methyltransferase M.TaqI-like" evidence="8">
    <location>
        <begin position="184"/>
        <end position="325"/>
    </location>
</feature>
<proteinExistence type="predicted"/>
<accession>A0A366IET5</accession>
<dbReference type="OrthoDB" id="9815272at2"/>
<dbReference type="GO" id="GO:0009307">
    <property type="term" value="P:DNA restriction-modification system"/>
    <property type="evidence" value="ECO:0007669"/>
    <property type="project" value="UniProtKB-KW"/>
</dbReference>
<dbReference type="InterPro" id="IPR011639">
    <property type="entry name" value="MethylTrfase_TaqI-like_dom"/>
</dbReference>
<dbReference type="GO" id="GO:0003677">
    <property type="term" value="F:DNA binding"/>
    <property type="evidence" value="ECO:0007669"/>
    <property type="project" value="UniProtKB-KW"/>
</dbReference>
<evidence type="ECO:0000313" key="10">
    <source>
        <dbReference type="EMBL" id="RBP68379.1"/>
    </source>
</evidence>
<feature type="domain" description="TaqI-like C-terminal specificity" evidence="9">
    <location>
        <begin position="445"/>
        <end position="591"/>
    </location>
</feature>
<dbReference type="Proteomes" id="UP000253490">
    <property type="component" value="Unassembled WGS sequence"/>
</dbReference>
<keyword evidence="5" id="KW-0680">Restriction system</keyword>